<dbReference type="EMBL" id="BPVZ01000003">
    <property type="protein sequence ID" value="GKU89635.1"/>
    <property type="molecule type" value="Genomic_DNA"/>
</dbReference>
<keyword evidence="1" id="KW-0812">Transmembrane</keyword>
<evidence type="ECO:0000256" key="1">
    <source>
        <dbReference type="SAM" id="Phobius"/>
    </source>
</evidence>
<dbReference type="AlphaFoldDB" id="A0AAV5HXA2"/>
<dbReference type="Proteomes" id="UP001054252">
    <property type="component" value="Unassembled WGS sequence"/>
</dbReference>
<accession>A0AAV5HXA2</accession>
<comment type="caution">
    <text evidence="2">The sequence shown here is derived from an EMBL/GenBank/DDBJ whole genome shotgun (WGS) entry which is preliminary data.</text>
</comment>
<keyword evidence="1" id="KW-1133">Transmembrane helix</keyword>
<name>A0AAV5HXA2_9ROSI</name>
<keyword evidence="1" id="KW-0472">Membrane</keyword>
<proteinExistence type="predicted"/>
<feature type="transmembrane region" description="Helical" evidence="1">
    <location>
        <begin position="6"/>
        <end position="24"/>
    </location>
</feature>
<gene>
    <name evidence="2" type="ORF">SLEP1_g3749</name>
</gene>
<sequence length="43" mass="5090">MKNYGFFYSNSTLNLSLVLVFLDWRYFGKGYRSEPLENSVVYA</sequence>
<keyword evidence="3" id="KW-1185">Reference proteome</keyword>
<reference evidence="2 3" key="1">
    <citation type="journal article" date="2021" name="Commun. Biol.">
        <title>The genome of Shorea leprosula (Dipterocarpaceae) highlights the ecological relevance of drought in aseasonal tropical rainforests.</title>
        <authorList>
            <person name="Ng K.K.S."/>
            <person name="Kobayashi M.J."/>
            <person name="Fawcett J.A."/>
            <person name="Hatakeyama M."/>
            <person name="Paape T."/>
            <person name="Ng C.H."/>
            <person name="Ang C.C."/>
            <person name="Tnah L.H."/>
            <person name="Lee C.T."/>
            <person name="Nishiyama T."/>
            <person name="Sese J."/>
            <person name="O'Brien M.J."/>
            <person name="Copetti D."/>
            <person name="Mohd Noor M.I."/>
            <person name="Ong R.C."/>
            <person name="Putra M."/>
            <person name="Sireger I.Z."/>
            <person name="Indrioko S."/>
            <person name="Kosugi Y."/>
            <person name="Izuno A."/>
            <person name="Isagi Y."/>
            <person name="Lee S.L."/>
            <person name="Shimizu K.K."/>
        </authorList>
    </citation>
    <scope>NUCLEOTIDE SEQUENCE [LARGE SCALE GENOMIC DNA]</scope>
    <source>
        <strain evidence="2">214</strain>
    </source>
</reference>
<evidence type="ECO:0000313" key="3">
    <source>
        <dbReference type="Proteomes" id="UP001054252"/>
    </source>
</evidence>
<organism evidence="2 3">
    <name type="scientific">Rubroshorea leprosula</name>
    <dbReference type="NCBI Taxonomy" id="152421"/>
    <lineage>
        <taxon>Eukaryota</taxon>
        <taxon>Viridiplantae</taxon>
        <taxon>Streptophyta</taxon>
        <taxon>Embryophyta</taxon>
        <taxon>Tracheophyta</taxon>
        <taxon>Spermatophyta</taxon>
        <taxon>Magnoliopsida</taxon>
        <taxon>eudicotyledons</taxon>
        <taxon>Gunneridae</taxon>
        <taxon>Pentapetalae</taxon>
        <taxon>rosids</taxon>
        <taxon>malvids</taxon>
        <taxon>Malvales</taxon>
        <taxon>Dipterocarpaceae</taxon>
        <taxon>Rubroshorea</taxon>
    </lineage>
</organism>
<protein>
    <submittedName>
        <fullName evidence="2">Uncharacterized protein</fullName>
    </submittedName>
</protein>
<evidence type="ECO:0000313" key="2">
    <source>
        <dbReference type="EMBL" id="GKU89635.1"/>
    </source>
</evidence>